<keyword evidence="1" id="KW-0732">Signal</keyword>
<evidence type="ECO:0000256" key="1">
    <source>
        <dbReference type="SAM" id="SignalP"/>
    </source>
</evidence>
<dbReference type="EMBL" id="JABFTP020000062">
    <property type="protein sequence ID" value="KAL3273818.1"/>
    <property type="molecule type" value="Genomic_DNA"/>
</dbReference>
<gene>
    <name evidence="2" type="ORF">HHI36_015246</name>
</gene>
<comment type="caution">
    <text evidence="2">The sequence shown here is derived from an EMBL/GenBank/DDBJ whole genome shotgun (WGS) entry which is preliminary data.</text>
</comment>
<reference evidence="2 3" key="1">
    <citation type="journal article" date="2021" name="BMC Biol.">
        <title>Horizontally acquired antibacterial genes associated with adaptive radiation of ladybird beetles.</title>
        <authorList>
            <person name="Li H.S."/>
            <person name="Tang X.F."/>
            <person name="Huang Y.H."/>
            <person name="Xu Z.Y."/>
            <person name="Chen M.L."/>
            <person name="Du X.Y."/>
            <person name="Qiu B.Y."/>
            <person name="Chen P.T."/>
            <person name="Zhang W."/>
            <person name="Slipinski A."/>
            <person name="Escalona H.E."/>
            <person name="Waterhouse R.M."/>
            <person name="Zwick A."/>
            <person name="Pang H."/>
        </authorList>
    </citation>
    <scope>NUCLEOTIDE SEQUENCE [LARGE SCALE GENOMIC DNA]</scope>
    <source>
        <strain evidence="2">SYSU2018</strain>
    </source>
</reference>
<proteinExistence type="predicted"/>
<name>A0ABD2N5B7_9CUCU</name>
<organism evidence="2 3">
    <name type="scientific">Cryptolaemus montrouzieri</name>
    <dbReference type="NCBI Taxonomy" id="559131"/>
    <lineage>
        <taxon>Eukaryota</taxon>
        <taxon>Metazoa</taxon>
        <taxon>Ecdysozoa</taxon>
        <taxon>Arthropoda</taxon>
        <taxon>Hexapoda</taxon>
        <taxon>Insecta</taxon>
        <taxon>Pterygota</taxon>
        <taxon>Neoptera</taxon>
        <taxon>Endopterygota</taxon>
        <taxon>Coleoptera</taxon>
        <taxon>Polyphaga</taxon>
        <taxon>Cucujiformia</taxon>
        <taxon>Coccinelloidea</taxon>
        <taxon>Coccinellidae</taxon>
        <taxon>Scymninae</taxon>
        <taxon>Scymnini</taxon>
        <taxon>Cryptolaemus</taxon>
    </lineage>
</organism>
<evidence type="ECO:0000313" key="2">
    <source>
        <dbReference type="EMBL" id="KAL3273818.1"/>
    </source>
</evidence>
<sequence length="267" mass="29540">MGTQVRLRLYLSIRLLFYSTVLVSSTPILSSEKITITQTDLESYRISSTGSNAPILQPKSDEKDNVTNLDVIGGHSSSNEIATMTRRNKTRPKRTLFCLVRCLLHRIGTHIHDHYARPYYEEHRAIVPFSSLFSDPALEAGYSTGHDPEYDMAHDPPFDPAYDAAYDPAFDPALGIASGTAINIAHDRALGLPPDPELIMEHNRQRDRAHALAHDEALAIANDPLLGIPGTQTREAAHAIAHGRAPPIPLFDPRLPPIDPFYQDPAL</sequence>
<keyword evidence="3" id="KW-1185">Reference proteome</keyword>
<evidence type="ECO:0000313" key="3">
    <source>
        <dbReference type="Proteomes" id="UP001516400"/>
    </source>
</evidence>
<accession>A0ABD2N5B7</accession>
<feature type="chain" id="PRO_5044878300" evidence="1">
    <location>
        <begin position="26"/>
        <end position="267"/>
    </location>
</feature>
<dbReference type="Proteomes" id="UP001516400">
    <property type="component" value="Unassembled WGS sequence"/>
</dbReference>
<feature type="signal peptide" evidence="1">
    <location>
        <begin position="1"/>
        <end position="25"/>
    </location>
</feature>
<dbReference type="AlphaFoldDB" id="A0ABD2N5B7"/>
<protein>
    <submittedName>
        <fullName evidence="2">Uncharacterized protein</fullName>
    </submittedName>
</protein>